<dbReference type="EMBL" id="VBTH01000017">
    <property type="protein sequence ID" value="TLQ03634.1"/>
    <property type="molecule type" value="Genomic_DNA"/>
</dbReference>
<dbReference type="InterPro" id="IPR031807">
    <property type="entry name" value="HicB-like"/>
</dbReference>
<dbReference type="InterPro" id="IPR035069">
    <property type="entry name" value="TTHA1013/TTHA0281-like"/>
</dbReference>
<dbReference type="OrthoDB" id="5419659at2"/>
<sequence length="132" mass="14746">MKYLYFAIFKQNSDKQYEVSFPDLDPHAATFGNTLSEALHMAKDSLEGYLLTAEDFDEPLPKASDATSLSVDSGDLLIPIEVDASIARSREENRSIKKTLTIPKYLNDLGNKNKINFSATLTEALKEKLDVK</sequence>
<name>A0A5R9BSH7_9LACO</name>
<organism evidence="2 3">
    <name type="scientific">Pediococcus stilesii</name>
    <dbReference type="NCBI Taxonomy" id="331679"/>
    <lineage>
        <taxon>Bacteria</taxon>
        <taxon>Bacillati</taxon>
        <taxon>Bacillota</taxon>
        <taxon>Bacilli</taxon>
        <taxon>Lactobacillales</taxon>
        <taxon>Lactobacillaceae</taxon>
        <taxon>Pediococcus</taxon>
    </lineage>
</organism>
<dbReference type="Pfam" id="PF15919">
    <property type="entry name" value="HicB_lk_antitox"/>
    <property type="match status" value="1"/>
</dbReference>
<dbReference type="AlphaFoldDB" id="A0A5R9BSH7"/>
<feature type="domain" description="HicB-like antitoxin of toxin-antitoxin system" evidence="1">
    <location>
        <begin position="6"/>
        <end position="105"/>
    </location>
</feature>
<evidence type="ECO:0000259" key="1">
    <source>
        <dbReference type="Pfam" id="PF15919"/>
    </source>
</evidence>
<dbReference type="Gene3D" id="3.30.160.250">
    <property type="match status" value="1"/>
</dbReference>
<dbReference type="RefSeq" id="WP_138474740.1">
    <property type="nucleotide sequence ID" value="NZ_VBTH01000017.1"/>
</dbReference>
<dbReference type="Proteomes" id="UP000305541">
    <property type="component" value="Unassembled WGS sequence"/>
</dbReference>
<accession>A0A5R9BSH7</accession>
<proteinExistence type="predicted"/>
<protein>
    <submittedName>
        <fullName evidence="2">Type II toxin-antitoxin system HicB family antitoxin</fullName>
    </submittedName>
</protein>
<evidence type="ECO:0000313" key="2">
    <source>
        <dbReference type="EMBL" id="TLQ03634.1"/>
    </source>
</evidence>
<dbReference type="SUPFAM" id="SSF143100">
    <property type="entry name" value="TTHA1013/TTHA0281-like"/>
    <property type="match status" value="1"/>
</dbReference>
<reference evidence="2 3" key="1">
    <citation type="submission" date="2019-05" db="EMBL/GenBank/DDBJ databases">
        <title>The metagenome of a microbial culture collection derived from dairy environment covers the genomic content of the human microbiome.</title>
        <authorList>
            <person name="Roder T."/>
            <person name="Wuthrich D."/>
            <person name="Sattari Z."/>
            <person name="Von Ah U."/>
            <person name="Bar C."/>
            <person name="Ronchi F."/>
            <person name="Macpherson A.J."/>
            <person name="Ganal-Vonarburg S.C."/>
            <person name="Bruggmann R."/>
            <person name="Vergeres G."/>
        </authorList>
    </citation>
    <scope>NUCLEOTIDE SEQUENCE [LARGE SCALE GENOMIC DNA]</scope>
    <source>
        <strain evidence="2 3">FAM 18815</strain>
    </source>
</reference>
<gene>
    <name evidence="2" type="ORF">FEZ51_08495</name>
</gene>
<comment type="caution">
    <text evidence="2">The sequence shown here is derived from an EMBL/GenBank/DDBJ whole genome shotgun (WGS) entry which is preliminary data.</text>
</comment>
<evidence type="ECO:0000313" key="3">
    <source>
        <dbReference type="Proteomes" id="UP000305541"/>
    </source>
</evidence>